<dbReference type="RefSeq" id="WP_215917838.1">
    <property type="nucleotide sequence ID" value="NZ_JAHKNI010000004.1"/>
</dbReference>
<proteinExistence type="predicted"/>
<sequence>MKSGTADVVEQLRDNAERLNALADRLRAIRAEERSPDGAVTVTVDGNGEMVDLRLSTAIMRLSPKEFERTLVTTAEHAARRAFAEHGGLIAEFGGGEPTSMAPVADRAEHEQERGWL</sequence>
<evidence type="ECO:0000313" key="3">
    <source>
        <dbReference type="Proteomes" id="UP000733379"/>
    </source>
</evidence>
<comment type="caution">
    <text evidence="2">The sequence shown here is derived from an EMBL/GenBank/DDBJ whole genome shotgun (WGS) entry which is preliminary data.</text>
</comment>
<organism evidence="2 3">
    <name type="scientific">Nocardia albiluteola</name>
    <dbReference type="NCBI Taxonomy" id="2842303"/>
    <lineage>
        <taxon>Bacteria</taxon>
        <taxon>Bacillati</taxon>
        <taxon>Actinomycetota</taxon>
        <taxon>Actinomycetes</taxon>
        <taxon>Mycobacteriales</taxon>
        <taxon>Nocardiaceae</taxon>
        <taxon>Nocardia</taxon>
    </lineage>
</organism>
<dbReference type="Gene3D" id="3.30.1310.10">
    <property type="entry name" value="Nucleoid-associated protein YbaB-like domain"/>
    <property type="match status" value="1"/>
</dbReference>
<keyword evidence="3" id="KW-1185">Reference proteome</keyword>
<dbReference type="EMBL" id="JAHKNI010000004">
    <property type="protein sequence ID" value="MBU3062977.1"/>
    <property type="molecule type" value="Genomic_DNA"/>
</dbReference>
<feature type="region of interest" description="Disordered" evidence="1">
    <location>
        <begin position="90"/>
        <end position="117"/>
    </location>
</feature>
<evidence type="ECO:0000313" key="2">
    <source>
        <dbReference type="EMBL" id="MBU3062977.1"/>
    </source>
</evidence>
<dbReference type="Proteomes" id="UP000733379">
    <property type="component" value="Unassembled WGS sequence"/>
</dbReference>
<reference evidence="2 3" key="1">
    <citation type="submission" date="2021-06" db="EMBL/GenBank/DDBJ databases">
        <title>Actinomycetes sequencing.</title>
        <authorList>
            <person name="Shan Q."/>
        </authorList>
    </citation>
    <scope>NUCLEOTIDE SEQUENCE [LARGE SCALE GENOMIC DNA]</scope>
    <source>
        <strain evidence="2 3">NEAU-G5</strain>
    </source>
</reference>
<dbReference type="InterPro" id="IPR004401">
    <property type="entry name" value="YbaB/EbfC"/>
</dbReference>
<feature type="compositionally biased region" description="Basic and acidic residues" evidence="1">
    <location>
        <begin position="106"/>
        <end position="117"/>
    </location>
</feature>
<dbReference type="InterPro" id="IPR036894">
    <property type="entry name" value="YbaB-like_sf"/>
</dbReference>
<dbReference type="SUPFAM" id="SSF82607">
    <property type="entry name" value="YbaB-like"/>
    <property type="match status" value="1"/>
</dbReference>
<protein>
    <submittedName>
        <fullName evidence="2">YbaB/EbfC family nucleoid-associated protein</fullName>
    </submittedName>
</protein>
<name>A0ABS6AY66_9NOCA</name>
<dbReference type="Pfam" id="PF02575">
    <property type="entry name" value="YbaB_DNA_bd"/>
    <property type="match status" value="1"/>
</dbReference>
<gene>
    <name evidence="2" type="ORF">KO481_15775</name>
</gene>
<accession>A0ABS6AY66</accession>
<evidence type="ECO:0000256" key="1">
    <source>
        <dbReference type="SAM" id="MobiDB-lite"/>
    </source>
</evidence>